<protein>
    <submittedName>
        <fullName evidence="2">Uncharacterized protein</fullName>
    </submittedName>
</protein>
<organism evidence="2 3">
    <name type="scientific">Lolium multiflorum</name>
    <name type="common">Italian ryegrass</name>
    <name type="synonym">Lolium perenne subsp. multiflorum</name>
    <dbReference type="NCBI Taxonomy" id="4521"/>
    <lineage>
        <taxon>Eukaryota</taxon>
        <taxon>Viridiplantae</taxon>
        <taxon>Streptophyta</taxon>
        <taxon>Embryophyta</taxon>
        <taxon>Tracheophyta</taxon>
        <taxon>Spermatophyta</taxon>
        <taxon>Magnoliopsida</taxon>
        <taxon>Liliopsida</taxon>
        <taxon>Poales</taxon>
        <taxon>Poaceae</taxon>
        <taxon>BOP clade</taxon>
        <taxon>Pooideae</taxon>
        <taxon>Poodae</taxon>
        <taxon>Poeae</taxon>
        <taxon>Poeae Chloroplast Group 2 (Poeae type)</taxon>
        <taxon>Loliodinae</taxon>
        <taxon>Loliinae</taxon>
        <taxon>Lolium</taxon>
    </lineage>
</organism>
<feature type="compositionally biased region" description="Pro residues" evidence="1">
    <location>
        <begin position="51"/>
        <end position="90"/>
    </location>
</feature>
<reference evidence="2" key="1">
    <citation type="submission" date="2023-07" db="EMBL/GenBank/DDBJ databases">
        <title>A chromosome-level genome assembly of Lolium multiflorum.</title>
        <authorList>
            <person name="Chen Y."/>
            <person name="Copetti D."/>
            <person name="Kolliker R."/>
            <person name="Studer B."/>
        </authorList>
    </citation>
    <scope>NUCLEOTIDE SEQUENCE</scope>
    <source>
        <strain evidence="2">02402/16</strain>
        <tissue evidence="2">Leaf</tissue>
    </source>
</reference>
<proteinExistence type="predicted"/>
<sequence length="145" mass="15808">MTNDEIGRLGVLVSEVDRPVQSLPRYATDIMSRGLTEEEALQRALQNSTPQPQPQPPPPTPPPPPPLTYNPWAAPPPPPAWAAPPPPPTAPVLGKGKILWVEHSIREWHGRVLLPPHRVEASSTSGCRQSQGRHGPPHSTIRTAR</sequence>
<dbReference type="Proteomes" id="UP001231189">
    <property type="component" value="Unassembled WGS sequence"/>
</dbReference>
<dbReference type="AlphaFoldDB" id="A0AAD8R9T0"/>
<dbReference type="EMBL" id="JAUUTY010000006">
    <property type="protein sequence ID" value="KAK1615388.1"/>
    <property type="molecule type" value="Genomic_DNA"/>
</dbReference>
<keyword evidence="3" id="KW-1185">Reference proteome</keyword>
<feature type="compositionally biased region" description="Polar residues" evidence="1">
    <location>
        <begin position="121"/>
        <end position="132"/>
    </location>
</feature>
<feature type="region of interest" description="Disordered" evidence="1">
    <location>
        <begin position="39"/>
        <end position="94"/>
    </location>
</feature>
<evidence type="ECO:0000313" key="3">
    <source>
        <dbReference type="Proteomes" id="UP001231189"/>
    </source>
</evidence>
<evidence type="ECO:0000313" key="2">
    <source>
        <dbReference type="EMBL" id="KAK1615388.1"/>
    </source>
</evidence>
<comment type="caution">
    <text evidence="2">The sequence shown here is derived from an EMBL/GenBank/DDBJ whole genome shotgun (WGS) entry which is preliminary data.</text>
</comment>
<feature type="region of interest" description="Disordered" evidence="1">
    <location>
        <begin position="111"/>
        <end position="145"/>
    </location>
</feature>
<accession>A0AAD8R9T0</accession>
<gene>
    <name evidence="2" type="ORF">QYE76_020905</name>
</gene>
<name>A0AAD8R9T0_LOLMU</name>
<evidence type="ECO:0000256" key="1">
    <source>
        <dbReference type="SAM" id="MobiDB-lite"/>
    </source>
</evidence>